<dbReference type="InterPro" id="IPR037690">
    <property type="entry name" value="FAM204A"/>
</dbReference>
<reference evidence="2 3" key="1">
    <citation type="journal article" date="2019" name="Proc. Natl. Acad. Sci. U.S.A.">
        <title>Regulatory changes in pterin and carotenoid genes underlie balanced color polymorphisms in the wall lizard.</title>
        <authorList>
            <person name="Andrade P."/>
            <person name="Pinho C."/>
            <person name="Perez I de Lanuza G."/>
            <person name="Afonso S."/>
            <person name="Brejcha J."/>
            <person name="Rubin C.J."/>
            <person name="Wallerman O."/>
            <person name="Pereira P."/>
            <person name="Sabatino S.J."/>
            <person name="Bellati A."/>
            <person name="Pellitteri-Rosa D."/>
            <person name="Bosakova Z."/>
            <person name="Bunikis I."/>
            <person name="Carretero M.A."/>
            <person name="Feiner N."/>
            <person name="Marsik P."/>
            <person name="Pauperio F."/>
            <person name="Salvi D."/>
            <person name="Soler L."/>
            <person name="While G.M."/>
            <person name="Uller T."/>
            <person name="Font E."/>
            <person name="Andersson L."/>
            <person name="Carneiro M."/>
        </authorList>
    </citation>
    <scope>NUCLEOTIDE SEQUENCE</scope>
</reference>
<reference evidence="2" key="2">
    <citation type="submission" date="2025-08" db="UniProtKB">
        <authorList>
            <consortium name="Ensembl"/>
        </authorList>
    </citation>
    <scope>IDENTIFICATION</scope>
</reference>
<evidence type="ECO:0000256" key="1">
    <source>
        <dbReference type="SAM" id="MobiDB-lite"/>
    </source>
</evidence>
<dbReference type="Proteomes" id="UP000472272">
    <property type="component" value="Chromosome 5"/>
</dbReference>
<feature type="region of interest" description="Disordered" evidence="1">
    <location>
        <begin position="31"/>
        <end position="87"/>
    </location>
</feature>
<feature type="compositionally biased region" description="Acidic residues" evidence="1">
    <location>
        <begin position="41"/>
        <end position="52"/>
    </location>
</feature>
<reference evidence="2" key="3">
    <citation type="submission" date="2025-09" db="UniProtKB">
        <authorList>
            <consortium name="Ensembl"/>
        </authorList>
    </citation>
    <scope>IDENTIFICATION</scope>
</reference>
<evidence type="ECO:0000313" key="2">
    <source>
        <dbReference type="Ensembl" id="ENSPMRP00000009963.1"/>
    </source>
</evidence>
<protein>
    <submittedName>
        <fullName evidence="2">Family with sequence similarity 204 member A</fullName>
    </submittedName>
</protein>
<dbReference type="OMA" id="MWNVELH"/>
<evidence type="ECO:0000313" key="3">
    <source>
        <dbReference type="Proteomes" id="UP000472272"/>
    </source>
</evidence>
<accession>A0A670IE49</accession>
<feature type="compositionally biased region" description="Basic and acidic residues" evidence="1">
    <location>
        <begin position="57"/>
        <end position="68"/>
    </location>
</feature>
<feature type="region of interest" description="Disordered" evidence="1">
    <location>
        <begin position="1"/>
        <end position="20"/>
    </location>
</feature>
<keyword evidence="3" id="KW-1185">Reference proteome</keyword>
<sequence>MTRQCKSPAPKIAPGRRSPITAPALLEEMWSGLLPPGVNESDVDTSSDDEGTWDGPILKEKREQKDLKGVLSSGSEIQEPESITEGNPFTAVADEGQEFQTCPSGVSLDMWKKFQSLQKKNFEMKIQVSQSGRRGKRKHSRKACTYSYSDQTVCYMRIGGKLKKKNEETTESPQSIKESPLEELTKYFGINDRFKSISSKEAPPKSGLEISIDRSLAEGDIAQAEELSDRLATRELGVKISKAVACRNFVKTKQDAEACQEARKKKKLAWGFEAKKRWETKSNMGYM</sequence>
<dbReference type="AlphaFoldDB" id="A0A670IE49"/>
<name>A0A670IE49_PODMU</name>
<proteinExistence type="predicted"/>
<dbReference type="PANTHER" id="PTHR14386:SF2">
    <property type="entry name" value="PROTEIN FAM204A"/>
    <property type="match status" value="1"/>
</dbReference>
<organism evidence="2 3">
    <name type="scientific">Podarcis muralis</name>
    <name type="common">Wall lizard</name>
    <name type="synonym">Lacerta muralis</name>
    <dbReference type="NCBI Taxonomy" id="64176"/>
    <lineage>
        <taxon>Eukaryota</taxon>
        <taxon>Metazoa</taxon>
        <taxon>Chordata</taxon>
        <taxon>Craniata</taxon>
        <taxon>Vertebrata</taxon>
        <taxon>Euteleostomi</taxon>
        <taxon>Lepidosauria</taxon>
        <taxon>Squamata</taxon>
        <taxon>Bifurcata</taxon>
        <taxon>Unidentata</taxon>
        <taxon>Episquamata</taxon>
        <taxon>Laterata</taxon>
        <taxon>Lacertibaenia</taxon>
        <taxon>Lacertidae</taxon>
        <taxon>Podarcis</taxon>
    </lineage>
</organism>
<gene>
    <name evidence="2" type="primary">FAM204A</name>
</gene>
<dbReference type="Ensembl" id="ENSPMRT00000010613.1">
    <property type="protein sequence ID" value="ENSPMRP00000009963.1"/>
    <property type="gene ID" value="ENSPMRG00000006664.1"/>
</dbReference>
<dbReference type="GeneTree" id="ENSGT00390000008978"/>
<dbReference type="PANTHER" id="PTHR14386">
    <property type="entry name" value="PROTEIN FAM204A"/>
    <property type="match status" value="1"/>
</dbReference>